<dbReference type="AlphaFoldDB" id="J3P317"/>
<dbReference type="RefSeq" id="XP_009224003.1">
    <property type="nucleotide sequence ID" value="XM_009225739.1"/>
</dbReference>
<dbReference type="PANTHER" id="PTHR24006:SF888">
    <property type="entry name" value="UBIQUITIN CARBOXYL-TERMINAL HYDROLASE 30"/>
    <property type="match status" value="1"/>
</dbReference>
<reference evidence="10" key="3">
    <citation type="submission" date="2010-09" db="EMBL/GenBank/DDBJ databases">
        <title>Annotation of Gaeumannomyces graminis var. tritici R3-111a-1.</title>
        <authorList>
            <consortium name="The Broad Institute Genome Sequencing Platform"/>
            <person name="Ma L.-J."/>
            <person name="Dead R."/>
            <person name="Young S.K."/>
            <person name="Zeng Q."/>
            <person name="Gargeya S."/>
            <person name="Fitzgerald M."/>
            <person name="Haas B."/>
            <person name="Abouelleil A."/>
            <person name="Alvarado L."/>
            <person name="Arachchi H.M."/>
            <person name="Berlin A."/>
            <person name="Brown A."/>
            <person name="Chapman S.B."/>
            <person name="Chen Z."/>
            <person name="Dunbar C."/>
            <person name="Freedman E."/>
            <person name="Gearin G."/>
            <person name="Gellesch M."/>
            <person name="Goldberg J."/>
            <person name="Griggs A."/>
            <person name="Gujja S."/>
            <person name="Heiman D."/>
            <person name="Howarth C."/>
            <person name="Larson L."/>
            <person name="Lui A."/>
            <person name="MacDonald P.J.P."/>
            <person name="Mehta T."/>
            <person name="Montmayeur A."/>
            <person name="Murphy C."/>
            <person name="Neiman D."/>
            <person name="Pearson M."/>
            <person name="Priest M."/>
            <person name="Roberts A."/>
            <person name="Saif S."/>
            <person name="Shea T."/>
            <person name="Shenoy N."/>
            <person name="Sisk P."/>
            <person name="Stolte C."/>
            <person name="Sykes S."/>
            <person name="Yandava C."/>
            <person name="Wortman J."/>
            <person name="Nusbaum C."/>
            <person name="Birren B."/>
        </authorList>
    </citation>
    <scope>NUCLEOTIDE SEQUENCE</scope>
    <source>
        <strain evidence="10">R3-111a-1</strain>
    </source>
</reference>
<keyword evidence="12" id="KW-1185">Reference proteome</keyword>
<gene>
    <name evidence="11" type="primary">20348366</name>
    <name evidence="10" type="ORF">GGTG_07908</name>
</gene>
<dbReference type="InterPro" id="IPR028889">
    <property type="entry name" value="USP"/>
</dbReference>
<dbReference type="VEuPathDB" id="FungiDB:GGTG_07908"/>
<dbReference type="InterPro" id="IPR018200">
    <property type="entry name" value="USP_CS"/>
</dbReference>
<dbReference type="GeneID" id="20348366"/>
<evidence type="ECO:0000256" key="7">
    <source>
        <dbReference type="ARBA" id="ARBA00022807"/>
    </source>
</evidence>
<reference evidence="11" key="4">
    <citation type="journal article" date="2015" name="G3 (Bethesda)">
        <title>Genome sequences of three phytopathogenic species of the Magnaporthaceae family of fungi.</title>
        <authorList>
            <person name="Okagaki L.H."/>
            <person name="Nunes C.C."/>
            <person name="Sailsbery J."/>
            <person name="Clay B."/>
            <person name="Brown D."/>
            <person name="John T."/>
            <person name="Oh Y."/>
            <person name="Young N."/>
            <person name="Fitzgerald M."/>
            <person name="Haas B.J."/>
            <person name="Zeng Q."/>
            <person name="Young S."/>
            <person name="Adiconis X."/>
            <person name="Fan L."/>
            <person name="Levin J.Z."/>
            <person name="Mitchell T.K."/>
            <person name="Okubara P.A."/>
            <person name="Farman M.L."/>
            <person name="Kohn L.M."/>
            <person name="Birren B."/>
            <person name="Ma L.-J."/>
            <person name="Dean R.A."/>
        </authorList>
    </citation>
    <scope>NUCLEOTIDE SEQUENCE</scope>
    <source>
        <strain evidence="11">R3-111a-1</strain>
    </source>
</reference>
<keyword evidence="7" id="KW-0788">Thiol protease</keyword>
<dbReference type="Pfam" id="PF00443">
    <property type="entry name" value="UCH"/>
    <property type="match status" value="1"/>
</dbReference>
<reference evidence="10" key="2">
    <citation type="submission" date="2010-07" db="EMBL/GenBank/DDBJ databases">
        <authorList>
            <consortium name="The Broad Institute Genome Sequencing Platform"/>
            <consortium name="Broad Institute Genome Sequencing Center for Infectious Disease"/>
            <person name="Ma L.-J."/>
            <person name="Dead R."/>
            <person name="Young S."/>
            <person name="Zeng Q."/>
            <person name="Koehrsen M."/>
            <person name="Alvarado L."/>
            <person name="Berlin A."/>
            <person name="Chapman S.B."/>
            <person name="Chen Z."/>
            <person name="Freedman E."/>
            <person name="Gellesch M."/>
            <person name="Goldberg J."/>
            <person name="Griggs A."/>
            <person name="Gujja S."/>
            <person name="Heilman E.R."/>
            <person name="Heiman D."/>
            <person name="Hepburn T."/>
            <person name="Howarth C."/>
            <person name="Jen D."/>
            <person name="Larson L."/>
            <person name="Mehta T."/>
            <person name="Neiman D."/>
            <person name="Pearson M."/>
            <person name="Roberts A."/>
            <person name="Saif S."/>
            <person name="Shea T."/>
            <person name="Shenoy N."/>
            <person name="Sisk P."/>
            <person name="Stolte C."/>
            <person name="Sykes S."/>
            <person name="Walk T."/>
            <person name="White J."/>
            <person name="Yandava C."/>
            <person name="Haas B."/>
            <person name="Nusbaum C."/>
            <person name="Birren B."/>
        </authorList>
    </citation>
    <scope>NUCLEOTIDE SEQUENCE</scope>
    <source>
        <strain evidence="10">R3-111a-1</strain>
    </source>
</reference>
<feature type="compositionally biased region" description="Basic and acidic residues" evidence="8">
    <location>
        <begin position="559"/>
        <end position="570"/>
    </location>
</feature>
<feature type="compositionally biased region" description="Low complexity" evidence="8">
    <location>
        <begin position="676"/>
        <end position="686"/>
    </location>
</feature>
<comment type="catalytic activity">
    <reaction evidence="1">
        <text>Thiol-dependent hydrolysis of ester, thioester, amide, peptide and isopeptide bonds formed by the C-terminal Gly of ubiquitin (a 76-residue protein attached to proteins as an intracellular targeting signal).</text>
        <dbReference type="EC" id="3.4.19.12"/>
    </reaction>
</comment>
<proteinExistence type="inferred from homology"/>
<dbReference type="GO" id="GO:0005829">
    <property type="term" value="C:cytosol"/>
    <property type="evidence" value="ECO:0007669"/>
    <property type="project" value="TreeGrafter"/>
</dbReference>
<evidence type="ECO:0000256" key="1">
    <source>
        <dbReference type="ARBA" id="ARBA00000707"/>
    </source>
</evidence>
<dbReference type="eggNOG" id="KOG1867">
    <property type="taxonomic scope" value="Eukaryota"/>
</dbReference>
<sequence>MNARDPWSARQHPSERLVRGYRSRAAAHDSSSTFDRLYEPSVLVPLLVLVATALFSWGPNPHHILPGLVRCVWDAVVALVPARLLFAIDGWLNPPLFPRDPKKAPAPMQPAIYAAKSEALRRILGLDAGIPGGIMASVSQAGRRPGASFGFAKSDCARPAGLGNISNSCYQNSILQGLASLKPLPGYLGAPATVAEAKGDAGSGINAKTAGTLLELISDLNAPGNNGSTLWTPAVLKNMSTWQQQDAQEYFSKLLDEVDSEVAKAARLLRGNSCGLGDALGDALGDCAATVSPPSSPTATVSSPTTTTTTTAAAATPTTTATSQPSDDGFSPNLGSQHSDDSGYQSLPTLRKPGGDESGPCPGRGPAAALRNPLEGLTAQRVACVACGWSEGLSMIPFNCITLSLGMDRREHDLYERLDAYTRVERIPGVECGRCTLLEARRLMDMVIKRIGVDKAPPTVVERAAAIEQALEEDDFEEETISRRCQISKKIGSTKTKQAVVARGPQSLVIHMNRSVFDENTGQMFKNLASVRFPMLLDLGPWCLGSAGKPPPRVASPAGKEEQDLEKIEKLPPPIDDEHGEDEEEEQWLLDPTISMVAGPNKSKITGPIYELRAVVTHQGRHENGHYICYRKHPRPGKLHSGGSDEKKVAAPPNLAPDGHVHSGDKAVVSTEEDASAQPASQNPSSDPEEAEEDADWWRLSDQNVTKVSEEVVLSQGGVFMLFYDCVDPVPVLTSEANDSPISVSVGDGEGENDADDDEASSQKAARDDGADPTPPPLSPAPRDGAADVEALAEAQGVPLPPGE</sequence>
<dbReference type="EMBL" id="GL385398">
    <property type="protein sequence ID" value="EJT74059.1"/>
    <property type="molecule type" value="Genomic_DNA"/>
</dbReference>
<dbReference type="InterPro" id="IPR050164">
    <property type="entry name" value="Peptidase_C19"/>
</dbReference>
<evidence type="ECO:0000256" key="5">
    <source>
        <dbReference type="ARBA" id="ARBA00022786"/>
    </source>
</evidence>
<dbReference type="CDD" id="cd02662">
    <property type="entry name" value="Peptidase_C19F"/>
    <property type="match status" value="1"/>
</dbReference>
<comment type="similarity">
    <text evidence="2">Belongs to the peptidase C19 family.</text>
</comment>
<evidence type="ECO:0000313" key="12">
    <source>
        <dbReference type="Proteomes" id="UP000006039"/>
    </source>
</evidence>
<feature type="compositionally biased region" description="Acidic residues" evidence="8">
    <location>
        <begin position="749"/>
        <end position="760"/>
    </location>
</feature>
<evidence type="ECO:0000256" key="6">
    <source>
        <dbReference type="ARBA" id="ARBA00022801"/>
    </source>
</evidence>
<feature type="compositionally biased region" description="Polar residues" evidence="8">
    <location>
        <begin position="333"/>
        <end position="348"/>
    </location>
</feature>
<evidence type="ECO:0000313" key="11">
    <source>
        <dbReference type="EnsemblFungi" id="EJT74059"/>
    </source>
</evidence>
<dbReference type="PANTHER" id="PTHR24006">
    <property type="entry name" value="UBIQUITIN CARBOXYL-TERMINAL HYDROLASE"/>
    <property type="match status" value="1"/>
</dbReference>
<name>J3P317_GAET3</name>
<feature type="region of interest" description="Disordered" evidence="8">
    <location>
        <begin position="628"/>
        <end position="699"/>
    </location>
</feature>
<reference evidence="11" key="5">
    <citation type="submission" date="2018-04" db="UniProtKB">
        <authorList>
            <consortium name="EnsemblFungi"/>
        </authorList>
    </citation>
    <scope>IDENTIFICATION</scope>
    <source>
        <strain evidence="11">R3-111a-1</strain>
    </source>
</reference>
<evidence type="ECO:0000313" key="10">
    <source>
        <dbReference type="EMBL" id="EJT74059.1"/>
    </source>
</evidence>
<feature type="compositionally biased region" description="Basic residues" evidence="8">
    <location>
        <begin position="629"/>
        <end position="638"/>
    </location>
</feature>
<keyword evidence="6" id="KW-0378">Hydrolase</keyword>
<dbReference type="GO" id="GO:0016579">
    <property type="term" value="P:protein deubiquitination"/>
    <property type="evidence" value="ECO:0007669"/>
    <property type="project" value="InterPro"/>
</dbReference>
<dbReference type="InterPro" id="IPR038765">
    <property type="entry name" value="Papain-like_cys_pep_sf"/>
</dbReference>
<organism evidence="10">
    <name type="scientific">Gaeumannomyces tritici (strain R3-111a-1)</name>
    <name type="common">Wheat and barley take-all root rot fungus</name>
    <name type="synonym">Gaeumannomyces graminis var. tritici</name>
    <dbReference type="NCBI Taxonomy" id="644352"/>
    <lineage>
        <taxon>Eukaryota</taxon>
        <taxon>Fungi</taxon>
        <taxon>Dikarya</taxon>
        <taxon>Ascomycota</taxon>
        <taxon>Pezizomycotina</taxon>
        <taxon>Sordariomycetes</taxon>
        <taxon>Sordariomycetidae</taxon>
        <taxon>Magnaporthales</taxon>
        <taxon>Magnaporthaceae</taxon>
        <taxon>Gaeumannomyces</taxon>
    </lineage>
</organism>
<dbReference type="OrthoDB" id="2020758at2759"/>
<keyword evidence="5" id="KW-0833">Ubl conjugation pathway</keyword>
<accession>J3P317</accession>
<dbReference type="Proteomes" id="UP000006039">
    <property type="component" value="Unassembled WGS sequence"/>
</dbReference>
<feature type="domain" description="USP" evidence="9">
    <location>
        <begin position="160"/>
        <end position="727"/>
    </location>
</feature>
<dbReference type="EnsemblFungi" id="EJT74059">
    <property type="protein sequence ID" value="EJT74059"/>
    <property type="gene ID" value="GGTG_07908"/>
</dbReference>
<protein>
    <recommendedName>
        <fullName evidence="3">ubiquitinyl hydrolase 1</fullName>
        <ecNumber evidence="3">3.4.19.12</ecNumber>
    </recommendedName>
</protein>
<dbReference type="PROSITE" id="PS00973">
    <property type="entry name" value="USP_2"/>
    <property type="match status" value="1"/>
</dbReference>
<feature type="region of interest" description="Disordered" evidence="8">
    <location>
        <begin position="291"/>
        <end position="367"/>
    </location>
</feature>
<evidence type="ECO:0000256" key="2">
    <source>
        <dbReference type="ARBA" id="ARBA00009085"/>
    </source>
</evidence>
<dbReference type="GO" id="GO:0006508">
    <property type="term" value="P:proteolysis"/>
    <property type="evidence" value="ECO:0007669"/>
    <property type="project" value="UniProtKB-KW"/>
</dbReference>
<dbReference type="STRING" id="644352.J3P317"/>
<dbReference type="InterPro" id="IPR001394">
    <property type="entry name" value="Peptidase_C19_UCH"/>
</dbReference>
<feature type="region of interest" description="Disordered" evidence="8">
    <location>
        <begin position="549"/>
        <end position="586"/>
    </location>
</feature>
<evidence type="ECO:0000256" key="4">
    <source>
        <dbReference type="ARBA" id="ARBA00022670"/>
    </source>
</evidence>
<keyword evidence="4" id="KW-0645">Protease</keyword>
<feature type="region of interest" description="Disordered" evidence="8">
    <location>
        <begin position="1"/>
        <end position="22"/>
    </location>
</feature>
<dbReference type="PROSITE" id="PS50235">
    <property type="entry name" value="USP_3"/>
    <property type="match status" value="1"/>
</dbReference>
<dbReference type="GO" id="GO:0004843">
    <property type="term" value="F:cysteine-type deubiquitinase activity"/>
    <property type="evidence" value="ECO:0007669"/>
    <property type="project" value="UniProtKB-EC"/>
</dbReference>
<dbReference type="HOGENOM" id="CLU_008279_6_0_1"/>
<feature type="region of interest" description="Disordered" evidence="8">
    <location>
        <begin position="732"/>
        <end position="804"/>
    </location>
</feature>
<evidence type="ECO:0000256" key="8">
    <source>
        <dbReference type="SAM" id="MobiDB-lite"/>
    </source>
</evidence>
<feature type="compositionally biased region" description="Low complexity" evidence="8">
    <location>
        <begin position="291"/>
        <end position="323"/>
    </location>
</feature>
<evidence type="ECO:0000256" key="3">
    <source>
        <dbReference type="ARBA" id="ARBA00012759"/>
    </source>
</evidence>
<dbReference type="GO" id="GO:0005634">
    <property type="term" value="C:nucleus"/>
    <property type="evidence" value="ECO:0007669"/>
    <property type="project" value="TreeGrafter"/>
</dbReference>
<dbReference type="Gene3D" id="3.90.70.10">
    <property type="entry name" value="Cysteine proteinases"/>
    <property type="match status" value="1"/>
</dbReference>
<evidence type="ECO:0000259" key="9">
    <source>
        <dbReference type="PROSITE" id="PS50235"/>
    </source>
</evidence>
<dbReference type="EC" id="3.4.19.12" evidence="3"/>
<dbReference type="SUPFAM" id="SSF54001">
    <property type="entry name" value="Cysteine proteinases"/>
    <property type="match status" value="1"/>
</dbReference>
<reference evidence="12" key="1">
    <citation type="submission" date="2010-07" db="EMBL/GenBank/DDBJ databases">
        <title>The genome sequence of Gaeumannomyces graminis var. tritici strain R3-111a-1.</title>
        <authorList>
            <consortium name="The Broad Institute Genome Sequencing Platform"/>
            <person name="Ma L.-J."/>
            <person name="Dead R."/>
            <person name="Young S."/>
            <person name="Zeng Q."/>
            <person name="Koehrsen M."/>
            <person name="Alvarado L."/>
            <person name="Berlin A."/>
            <person name="Chapman S.B."/>
            <person name="Chen Z."/>
            <person name="Freedman E."/>
            <person name="Gellesch M."/>
            <person name="Goldberg J."/>
            <person name="Griggs A."/>
            <person name="Gujja S."/>
            <person name="Heilman E.R."/>
            <person name="Heiman D."/>
            <person name="Hepburn T."/>
            <person name="Howarth C."/>
            <person name="Jen D."/>
            <person name="Larson L."/>
            <person name="Mehta T."/>
            <person name="Neiman D."/>
            <person name="Pearson M."/>
            <person name="Roberts A."/>
            <person name="Saif S."/>
            <person name="Shea T."/>
            <person name="Shenoy N."/>
            <person name="Sisk P."/>
            <person name="Stolte C."/>
            <person name="Sykes S."/>
            <person name="Walk T."/>
            <person name="White J."/>
            <person name="Yandava C."/>
            <person name="Haas B."/>
            <person name="Nusbaum C."/>
            <person name="Birren B."/>
        </authorList>
    </citation>
    <scope>NUCLEOTIDE SEQUENCE [LARGE SCALE GENOMIC DNA]</scope>
    <source>
        <strain evidence="12">R3-111a-1</strain>
    </source>
</reference>